<comment type="cofactor">
    <cofactor evidence="1">
        <name>[4Fe-4S] cluster</name>
        <dbReference type="ChEBI" id="CHEBI:49883"/>
    </cofactor>
</comment>
<evidence type="ECO:0000256" key="1">
    <source>
        <dbReference type="ARBA" id="ARBA00001966"/>
    </source>
</evidence>
<dbReference type="InterPro" id="IPR043502">
    <property type="entry name" value="DNA/RNA_pol_sf"/>
</dbReference>
<keyword evidence="16" id="KW-0411">Iron-sulfur</keyword>
<dbReference type="PRINTS" id="PR00106">
    <property type="entry name" value="DNAPOLB"/>
</dbReference>
<keyword evidence="17" id="KW-0238">DNA-binding</keyword>
<feature type="compositionally biased region" description="Polar residues" evidence="22">
    <location>
        <begin position="535"/>
        <end position="551"/>
    </location>
</feature>
<evidence type="ECO:0000256" key="16">
    <source>
        <dbReference type="ARBA" id="ARBA00023014"/>
    </source>
</evidence>
<evidence type="ECO:0000256" key="13">
    <source>
        <dbReference type="ARBA" id="ARBA00022833"/>
    </source>
</evidence>
<keyword evidence="12" id="KW-0863">Zinc-finger</keyword>
<evidence type="ECO:0000259" key="24">
    <source>
        <dbReference type="Pfam" id="PF03104"/>
    </source>
</evidence>
<dbReference type="Pfam" id="PF00136">
    <property type="entry name" value="DNA_pol_B"/>
    <property type="match status" value="1"/>
</dbReference>
<dbReference type="Proteomes" id="UP000827889">
    <property type="component" value="Chromosome 6"/>
</dbReference>
<keyword evidence="14" id="KW-0239">DNA-directed DNA polymerase</keyword>
<proteinExistence type="inferred from homology"/>
<dbReference type="FunFam" id="3.30.420.10:FF:000082">
    <property type="entry name" value="DNA polymerase"/>
    <property type="match status" value="1"/>
</dbReference>
<dbReference type="GO" id="GO:0003677">
    <property type="term" value="F:DNA binding"/>
    <property type="evidence" value="ECO:0007669"/>
    <property type="project" value="UniProtKB-KW"/>
</dbReference>
<dbReference type="FunFam" id="1.10.287.690:FF:000002">
    <property type="entry name" value="DNA polymerase zeta"/>
    <property type="match status" value="1"/>
</dbReference>
<dbReference type="Gene3D" id="1.10.132.60">
    <property type="entry name" value="DNA polymerase family B, C-terminal domain"/>
    <property type="match status" value="1"/>
</dbReference>
<dbReference type="Pfam" id="PF24065">
    <property type="entry name" value="REV3_N"/>
    <property type="match status" value="1"/>
</dbReference>
<evidence type="ECO:0000256" key="6">
    <source>
        <dbReference type="ARBA" id="ARBA00022485"/>
    </source>
</evidence>
<dbReference type="Gene3D" id="3.30.342.10">
    <property type="entry name" value="DNA Polymerase, chain B, domain 1"/>
    <property type="match status" value="1"/>
</dbReference>
<feature type="domain" description="C4-type zinc-finger of DNA polymerase delta" evidence="25">
    <location>
        <begin position="1929"/>
        <end position="2002"/>
    </location>
</feature>
<keyword evidence="11" id="KW-0227">DNA damage</keyword>
<evidence type="ECO:0000256" key="10">
    <source>
        <dbReference type="ARBA" id="ARBA00022723"/>
    </source>
</evidence>
<sequence>METLPTEDSQPNTAPDSEDSSIFSVRIVSIDYYMASPIPDFDVCYSSFQGEKVNVVPVIRVYGSTPAGQKTCLHVHKALPYLYVPYADIPIHPTSEGDAFTNAVALAMEKALKLKGNAGMRRQHVHGCSLVRARRFYGYHASEELFVKIYLYHPPDVLRAAKLLLGGAVFDRSLQPHESHIPYLLQFLVDYNLYGMGLLHLMRIRFRHPIPDIFAPKRCSYNDQGGQVVLARDAHLETPVWISSTIPGSWRWQPLGSLDASSGDMAKRQSTCELEGDAGIDDIVNQQFKTYTSLSQARSDVKMVQSLVPIWEEEFERSGMHEAALPPDPGKPRPEDVLKVLSRGLDLEYKLLDLCSGVVSSSTPERSMRPLSLRTAPLDDGNLTELARAESSYAGRDLLLHLEEQALNGFPSSTDLFCGDRMVATSVKEKAACYELLNENRSSQLTQPLGGKVVDKEVLGLLKWLATSQAAEDINSDDELVRETILTPLLPTTTIDKVLEKANIEYESESQKECQDILDSIEDTNDFGSSKERGTSSAYPGSHSQASSEKSIPQVDGSSDGCCDSPCNGLEEGLSKMEKKVELKKFLQQQALDNNSKSSSTKKRKNSSLWGSLPFAMIPKVTNHPELMSLNMNDESSGGCEDQNLECSSSYSQRRLDFLSDTPTEKAESDTHLREASVFERCSVRDLMRKKRCHLSNPLDCTPHSGKRVDVFACPEEIDLLEHGNEDGTRQVRSCPDFQIESNEACQGNFNVSGTALNGGFLPVDVVKVPQRSSSEMHNSLHPLLFNEVNETRGPVLNSKSATSDVSSSRGNKLLSKMEYHSQDKLSPEKLHSVRETASATGSEIYHRSVHLKKSDHGTGNLMAWKAMPHENLEANEDTNFTPLRESFDRSDGELGQDVDFSRAVTLMQTTVDALEKPSPLIAMTLREKPPVADWGNEAPEHLMPLNGKIKHSHSMVMEHDGHEGTSGRALDEIPPFFVQGFREDKEVQSGGITDGGSNYNQEAHVGVPTHYQNDGSCLYLLTPVISPPSADIINDWLWCSEKGASGKNCRVLKDSLPLEGSPVTPIHSQETSQDDVNGIVPESGSLSHCKPSIMQVSQDKCGKLEAEEESSHSETATLFIDGKSTARVKSHHCSQDISQISGPDGKSRSTPFSQLGFRDPASTGGGQQLTLLSIEVQAESRGDLHPDPRFDAINIVALAVMNDQDSVTDVYVLVHCKTDCQRSHDGVSSCEVLVFPQENQLLTHFAKIVSKLDSDILVGWDVQGASLGYLAERASYLGIGLLNMISRVPSDSKVFSGDSELIDEGMPENAPTEPLMFDSVQTGGAVIEDEWGRTHASGLHVGGRIVLNVWRLVRGEVKHNMYTVEAIAEVVLRRKIPSFQHKVLTKWFSSGPGRARYRCLEYMIERAKLNVEIINQLDLVNRTAELARVFGIDFFSVLSRGSQYRVESMFLRLAHTQNYIAISPGNQQVASQPAMECLPLVMEPESGFYADPVIVLDFQSLYPSMIIAYNLCFCTCLGKVVPSKANTLGVASFTADQYVLRDLKDQMLLTPNGVMYVPPKVRKGILPRLLEEILSTRIMVKQAMKRLASPQQVLYRIFNARQLALKLIANVTYGYTAAGFSGRMPCAELADSIVQCGRRTLENAISFVNANDKWNAKVIYGDTDSMFVLLKGRTVKDAFRIGQEIVSAVNEMNPNPVALKMEKVYHPCFLLTKKRYVGYSYETPNQVEPLFDAKGIETVRRDTCGAVAKTMEQSLRIYFEHQDISKVKVYLYRQWTRILSGRVCLQDFVFAKEVRLGTYSTRPSSSLPPAAIVATKAMRVDPRAEPRYAERIPYVVVHGEPGARLVDMVVDPMEVLEIDSPLRLNELYYIKKQIIPALQRVFGLVGADLNKWFSEMPRPIRENFAKRPISSPNPQRKRIDFYYLSKHCILCGELVPTSTYLCNKCSHKRPAAATALVGRTSRVEREMQHLAAICRHCGGGDWILESGVKCTSLACPVFYERLKVQKELRGLSAVTNEAGLHPKCMVEWF</sequence>
<dbReference type="InterPro" id="IPR012337">
    <property type="entry name" value="RNaseH-like_sf"/>
</dbReference>
<dbReference type="PROSITE" id="PS00116">
    <property type="entry name" value="DNA_POLYMERASE_B"/>
    <property type="match status" value="1"/>
</dbReference>
<dbReference type="CDD" id="cd05534">
    <property type="entry name" value="POLBc_zeta"/>
    <property type="match status" value="1"/>
</dbReference>
<dbReference type="FunFam" id="1.10.132.60:FF:000007">
    <property type="entry name" value="DNA polymerase"/>
    <property type="match status" value="1"/>
</dbReference>
<dbReference type="SUPFAM" id="SSF53098">
    <property type="entry name" value="Ribonuclease H-like"/>
    <property type="match status" value="1"/>
</dbReference>
<evidence type="ECO:0000256" key="5">
    <source>
        <dbReference type="ARBA" id="ARBA00021589"/>
    </source>
</evidence>
<evidence type="ECO:0000313" key="28">
    <source>
        <dbReference type="Proteomes" id="UP000827889"/>
    </source>
</evidence>
<evidence type="ECO:0000256" key="12">
    <source>
        <dbReference type="ARBA" id="ARBA00022771"/>
    </source>
</evidence>
<dbReference type="Pfam" id="PF03104">
    <property type="entry name" value="DNA_pol_B_exo1"/>
    <property type="match status" value="1"/>
</dbReference>
<evidence type="ECO:0000259" key="25">
    <source>
        <dbReference type="Pfam" id="PF14260"/>
    </source>
</evidence>
<dbReference type="EC" id="2.7.7.7" evidence="4"/>
<keyword evidence="13" id="KW-0862">Zinc</keyword>
<dbReference type="InterPro" id="IPR025687">
    <property type="entry name" value="Znf-C4pol"/>
</dbReference>
<dbReference type="InterPro" id="IPR023211">
    <property type="entry name" value="DNA_pol_palm_dom_sf"/>
</dbReference>
<dbReference type="PANTHER" id="PTHR45812">
    <property type="entry name" value="DNA POLYMERASE ZETA CATALYTIC SUBUNIT"/>
    <property type="match status" value="1"/>
</dbReference>
<evidence type="ECO:0000256" key="20">
    <source>
        <dbReference type="ARBA" id="ARBA00049244"/>
    </source>
</evidence>
<evidence type="ECO:0000256" key="2">
    <source>
        <dbReference type="ARBA" id="ARBA00004123"/>
    </source>
</evidence>
<dbReference type="PANTHER" id="PTHR45812:SF1">
    <property type="entry name" value="DNA POLYMERASE ZETA CATALYTIC SUBUNIT"/>
    <property type="match status" value="1"/>
</dbReference>
<dbReference type="Pfam" id="PF24055">
    <property type="entry name" value="POL3_N"/>
    <property type="match status" value="1"/>
</dbReference>
<name>A0A8B8QGX3_9MYRT</name>
<dbReference type="OrthoDB" id="2414538at2759"/>
<comment type="subunit">
    <text evidence="21">Forms DNA polymerase zeta with REV7.</text>
</comment>
<dbReference type="GO" id="GO:0016035">
    <property type="term" value="C:zeta DNA polymerase complex"/>
    <property type="evidence" value="ECO:0007669"/>
    <property type="project" value="InterPro"/>
</dbReference>
<evidence type="ECO:0000259" key="26">
    <source>
        <dbReference type="Pfam" id="PF24055"/>
    </source>
</evidence>
<dbReference type="GO" id="GO:0003887">
    <property type="term" value="F:DNA-directed DNA polymerase activity"/>
    <property type="evidence" value="ECO:0007669"/>
    <property type="project" value="UniProtKB-KW"/>
</dbReference>
<dbReference type="GO" id="GO:0051539">
    <property type="term" value="F:4 iron, 4 sulfur cluster binding"/>
    <property type="evidence" value="ECO:0007669"/>
    <property type="project" value="UniProtKB-KW"/>
</dbReference>
<evidence type="ECO:0000256" key="15">
    <source>
        <dbReference type="ARBA" id="ARBA00023004"/>
    </source>
</evidence>
<evidence type="ECO:0000313" key="29">
    <source>
        <dbReference type="RefSeq" id="XP_030545477.1"/>
    </source>
</evidence>
<keyword evidence="10" id="KW-0479">Metal-binding</keyword>
<evidence type="ECO:0000256" key="4">
    <source>
        <dbReference type="ARBA" id="ARBA00012417"/>
    </source>
</evidence>
<feature type="region of interest" description="Disordered" evidence="22">
    <location>
        <begin position="523"/>
        <end position="561"/>
    </location>
</feature>
<dbReference type="GO" id="GO:0042276">
    <property type="term" value="P:error-prone translesion synthesis"/>
    <property type="evidence" value="ECO:0007669"/>
    <property type="project" value="TreeGrafter"/>
</dbReference>
<dbReference type="CDD" id="cd05778">
    <property type="entry name" value="DNA_polB_zeta_exo"/>
    <property type="match status" value="1"/>
</dbReference>
<protein>
    <recommendedName>
        <fullName evidence="5">DNA polymerase zeta catalytic subunit</fullName>
        <ecNumber evidence="4">2.7.7.7</ecNumber>
    </recommendedName>
</protein>
<dbReference type="InterPro" id="IPR056435">
    <property type="entry name" value="DPOD/Z_N"/>
</dbReference>
<evidence type="ECO:0000256" key="3">
    <source>
        <dbReference type="ARBA" id="ARBA00005755"/>
    </source>
</evidence>
<dbReference type="GeneID" id="115751670"/>
<dbReference type="GO" id="GO:0005634">
    <property type="term" value="C:nucleus"/>
    <property type="evidence" value="ECO:0007669"/>
    <property type="project" value="UniProtKB-SubCell"/>
</dbReference>
<evidence type="ECO:0000256" key="11">
    <source>
        <dbReference type="ARBA" id="ARBA00022763"/>
    </source>
</evidence>
<dbReference type="Gene3D" id="3.30.420.10">
    <property type="entry name" value="Ribonuclease H-like superfamily/Ribonuclease H"/>
    <property type="match status" value="1"/>
</dbReference>
<evidence type="ECO:0000256" key="22">
    <source>
        <dbReference type="SAM" id="MobiDB-lite"/>
    </source>
</evidence>
<keyword evidence="19" id="KW-0539">Nucleus</keyword>
<dbReference type="InterPro" id="IPR042087">
    <property type="entry name" value="DNA_pol_B_thumb"/>
</dbReference>
<dbReference type="RefSeq" id="XP_030545477.1">
    <property type="nucleotide sequence ID" value="XM_030689617.2"/>
</dbReference>
<keyword evidence="8" id="KW-0548">Nucleotidyltransferase</keyword>
<keyword evidence="7" id="KW-0808">Transferase</keyword>
<evidence type="ECO:0000259" key="23">
    <source>
        <dbReference type="Pfam" id="PF00136"/>
    </source>
</evidence>
<dbReference type="Gene3D" id="3.90.1600.10">
    <property type="entry name" value="Palm domain of DNA polymerase"/>
    <property type="match status" value="1"/>
</dbReference>
<gene>
    <name evidence="29" type="primary">LOC115751670</name>
</gene>
<comment type="similarity">
    <text evidence="3">Belongs to the DNA polymerase type-B family.</text>
</comment>
<evidence type="ECO:0000256" key="21">
    <source>
        <dbReference type="ARBA" id="ARBA00066055"/>
    </source>
</evidence>
<keyword evidence="6" id="KW-0004">4Fe-4S</keyword>
<comment type="catalytic activity">
    <reaction evidence="20">
        <text>DNA(n) + a 2'-deoxyribonucleoside 5'-triphosphate = DNA(n+1) + diphosphate</text>
        <dbReference type="Rhea" id="RHEA:22508"/>
        <dbReference type="Rhea" id="RHEA-COMP:17339"/>
        <dbReference type="Rhea" id="RHEA-COMP:17340"/>
        <dbReference type="ChEBI" id="CHEBI:33019"/>
        <dbReference type="ChEBI" id="CHEBI:61560"/>
        <dbReference type="ChEBI" id="CHEBI:173112"/>
        <dbReference type="EC" id="2.7.7.7"/>
    </reaction>
</comment>
<dbReference type="Pfam" id="PF14260">
    <property type="entry name" value="zf-C4pol"/>
    <property type="match status" value="1"/>
</dbReference>
<keyword evidence="28" id="KW-1185">Reference proteome</keyword>
<dbReference type="SUPFAM" id="SSF56672">
    <property type="entry name" value="DNA/RNA polymerases"/>
    <property type="match status" value="1"/>
</dbReference>
<dbReference type="GO" id="GO:0008270">
    <property type="term" value="F:zinc ion binding"/>
    <property type="evidence" value="ECO:0007669"/>
    <property type="project" value="UniProtKB-KW"/>
</dbReference>
<feature type="domain" description="DNA polymerase delta/zeta catalytic subunit N-terminal" evidence="26">
    <location>
        <begin position="78"/>
        <end position="157"/>
    </location>
</feature>
<evidence type="ECO:0000256" key="8">
    <source>
        <dbReference type="ARBA" id="ARBA00022695"/>
    </source>
</evidence>
<dbReference type="InterPro" id="IPR006134">
    <property type="entry name" value="DNA-dir_DNA_pol_B_multi_dom"/>
</dbReference>
<dbReference type="InterPro" id="IPR006172">
    <property type="entry name" value="DNA-dir_DNA_pol_B"/>
</dbReference>
<dbReference type="KEGG" id="rarg:115751670"/>
<accession>A0A8B8QGX3</accession>
<evidence type="ECO:0000256" key="7">
    <source>
        <dbReference type="ARBA" id="ARBA00022679"/>
    </source>
</evidence>
<dbReference type="InterPro" id="IPR056447">
    <property type="entry name" value="REV3_N"/>
</dbReference>
<evidence type="ECO:0000256" key="14">
    <source>
        <dbReference type="ARBA" id="ARBA00022932"/>
    </source>
</evidence>
<reference evidence="29" key="1">
    <citation type="submission" date="2025-08" db="UniProtKB">
        <authorList>
            <consortium name="RefSeq"/>
        </authorList>
    </citation>
    <scope>IDENTIFICATION</scope>
    <source>
        <tissue evidence="29">Leaf</tissue>
    </source>
</reference>
<keyword evidence="9" id="KW-0235">DNA replication</keyword>
<dbReference type="GO" id="GO:0000724">
    <property type="term" value="P:double-strand break repair via homologous recombination"/>
    <property type="evidence" value="ECO:0007669"/>
    <property type="project" value="TreeGrafter"/>
</dbReference>
<feature type="domain" description="DNA-directed DNA polymerase family B exonuclease" evidence="24">
    <location>
        <begin position="1165"/>
        <end position="1290"/>
    </location>
</feature>
<dbReference type="InterPro" id="IPR017964">
    <property type="entry name" value="DNA-dir_DNA_pol_B_CS"/>
</dbReference>
<dbReference type="GO" id="GO:0000166">
    <property type="term" value="F:nucleotide binding"/>
    <property type="evidence" value="ECO:0007669"/>
    <property type="project" value="InterPro"/>
</dbReference>
<feature type="domain" description="DNA polymerase zeta catalytic subunit N-terminal" evidence="27">
    <location>
        <begin position="23"/>
        <end position="76"/>
    </location>
</feature>
<dbReference type="InterPro" id="IPR036397">
    <property type="entry name" value="RNaseH_sf"/>
</dbReference>
<dbReference type="GO" id="GO:0006260">
    <property type="term" value="P:DNA replication"/>
    <property type="evidence" value="ECO:0007669"/>
    <property type="project" value="UniProtKB-KW"/>
</dbReference>
<dbReference type="InterPro" id="IPR030559">
    <property type="entry name" value="PolZ_Rev3"/>
</dbReference>
<dbReference type="Gene3D" id="1.10.287.690">
    <property type="entry name" value="Helix hairpin bin"/>
    <property type="match status" value="1"/>
</dbReference>
<feature type="domain" description="DNA-directed DNA polymerase family B multifunctional" evidence="23">
    <location>
        <begin position="1435"/>
        <end position="1883"/>
    </location>
</feature>
<keyword evidence="15" id="KW-0408">Iron</keyword>
<evidence type="ECO:0000256" key="19">
    <source>
        <dbReference type="ARBA" id="ARBA00023242"/>
    </source>
</evidence>
<evidence type="ECO:0000256" key="18">
    <source>
        <dbReference type="ARBA" id="ARBA00023204"/>
    </source>
</evidence>
<evidence type="ECO:0000259" key="27">
    <source>
        <dbReference type="Pfam" id="PF24065"/>
    </source>
</evidence>
<evidence type="ECO:0000256" key="9">
    <source>
        <dbReference type="ARBA" id="ARBA00022705"/>
    </source>
</evidence>
<evidence type="ECO:0000256" key="17">
    <source>
        <dbReference type="ARBA" id="ARBA00023125"/>
    </source>
</evidence>
<dbReference type="InterPro" id="IPR006133">
    <property type="entry name" value="DNA-dir_DNA_pol_B_exonuc"/>
</dbReference>
<organism evidence="28 29">
    <name type="scientific">Rhodamnia argentea</name>
    <dbReference type="NCBI Taxonomy" id="178133"/>
    <lineage>
        <taxon>Eukaryota</taxon>
        <taxon>Viridiplantae</taxon>
        <taxon>Streptophyta</taxon>
        <taxon>Embryophyta</taxon>
        <taxon>Tracheophyta</taxon>
        <taxon>Spermatophyta</taxon>
        <taxon>Magnoliopsida</taxon>
        <taxon>eudicotyledons</taxon>
        <taxon>Gunneridae</taxon>
        <taxon>Pentapetalae</taxon>
        <taxon>rosids</taxon>
        <taxon>malvids</taxon>
        <taxon>Myrtales</taxon>
        <taxon>Myrtaceae</taxon>
        <taxon>Myrtoideae</taxon>
        <taxon>Myrteae</taxon>
        <taxon>Australasian group</taxon>
        <taxon>Rhodamnia</taxon>
    </lineage>
</organism>
<comment type="subcellular location">
    <subcellularLocation>
        <location evidence="2">Nucleus</location>
    </subcellularLocation>
</comment>
<feature type="region of interest" description="Disordered" evidence="22">
    <location>
        <begin position="1132"/>
        <end position="1165"/>
    </location>
</feature>
<dbReference type="FunFam" id="3.30.342.10:FF:000014">
    <property type="entry name" value="DNA polymerase"/>
    <property type="match status" value="1"/>
</dbReference>
<keyword evidence="18" id="KW-0234">DNA repair</keyword>
<dbReference type="SMART" id="SM00486">
    <property type="entry name" value="POLBc"/>
    <property type="match status" value="1"/>
</dbReference>